<evidence type="ECO:0000256" key="4">
    <source>
        <dbReference type="RuleBase" id="RU003744"/>
    </source>
</evidence>
<dbReference type="OrthoDB" id="9807888at2"/>
<dbReference type="PROSITE" id="PS51257">
    <property type="entry name" value="PROKAR_LIPOPROTEIN"/>
    <property type="match status" value="1"/>
</dbReference>
<sequence length="329" mass="34840">MTRTRLALIAAATVTVLVTAAGCGGDSSPRYDATPAPSSATGAGPGDPQAAPATSAPASEAPCNARASLRPSGALPKAGSMPAGSRMAAIQKRGRLILGTSQDTLLFSSRNPITGQIEGFDVDMGRLVAQAIFGDPQKLQIKVIGYDQRVNSVLKNDVDLVADTMTANCARWKDVNFSSIYFEAGQRVLVSKNSTAKSVEDLGGKKVCSVAGSTSYDNIGKVKSKPIPVARTSFGDCLVAFQQNEVDAISTDDTILAGMAAQDPYAKLIGDRYTEEPYGMALNRDDPEFTQFVNAVLEKARQDGTWTRTYEKWLGRLGPAPKPPAAQYR</sequence>
<dbReference type="RefSeq" id="WP_067699429.1">
    <property type="nucleotide sequence ID" value="NZ_LLZH01000293.1"/>
</dbReference>
<dbReference type="Pfam" id="PF00497">
    <property type="entry name" value="SBP_bac_3"/>
    <property type="match status" value="1"/>
</dbReference>
<dbReference type="PANTHER" id="PTHR30085:SF6">
    <property type="entry name" value="ABC TRANSPORTER GLUTAMINE-BINDING PROTEIN GLNH"/>
    <property type="match status" value="1"/>
</dbReference>
<dbReference type="GO" id="GO:0005576">
    <property type="term" value="C:extracellular region"/>
    <property type="evidence" value="ECO:0007669"/>
    <property type="project" value="TreeGrafter"/>
</dbReference>
<evidence type="ECO:0000259" key="7">
    <source>
        <dbReference type="SMART" id="SM00062"/>
    </source>
</evidence>
<dbReference type="EMBL" id="LLZH01000293">
    <property type="protein sequence ID" value="KUL27938.1"/>
    <property type="molecule type" value="Genomic_DNA"/>
</dbReference>
<evidence type="ECO:0000256" key="3">
    <source>
        <dbReference type="ARBA" id="ARBA00022729"/>
    </source>
</evidence>
<feature type="compositionally biased region" description="Low complexity" evidence="5">
    <location>
        <begin position="40"/>
        <end position="62"/>
    </location>
</feature>
<proteinExistence type="inferred from homology"/>
<comment type="similarity">
    <text evidence="1 4">Belongs to the bacterial solute-binding protein 3 family.</text>
</comment>
<evidence type="ECO:0000256" key="1">
    <source>
        <dbReference type="ARBA" id="ARBA00010333"/>
    </source>
</evidence>
<evidence type="ECO:0000256" key="5">
    <source>
        <dbReference type="SAM" id="MobiDB-lite"/>
    </source>
</evidence>
<keyword evidence="9" id="KW-1185">Reference proteome</keyword>
<reference evidence="8 9" key="1">
    <citation type="submission" date="2015-10" db="EMBL/GenBank/DDBJ databases">
        <authorList>
            <person name="Gilbert D.G."/>
        </authorList>
    </citation>
    <scope>NUCLEOTIDE SEQUENCE [LARGE SCALE GENOMIC DNA]</scope>
    <source>
        <strain evidence="8 9">NRRL B-16712</strain>
    </source>
</reference>
<dbReference type="PANTHER" id="PTHR30085">
    <property type="entry name" value="AMINO ACID ABC TRANSPORTER PERMEASE"/>
    <property type="match status" value="1"/>
</dbReference>
<protein>
    <submittedName>
        <fullName evidence="8">ABC transporter substrate-binding protein</fullName>
    </submittedName>
</protein>
<dbReference type="Gene3D" id="3.40.190.10">
    <property type="entry name" value="Periplasmic binding protein-like II"/>
    <property type="match status" value="2"/>
</dbReference>
<dbReference type="CDD" id="cd13690">
    <property type="entry name" value="PBP2_GluB"/>
    <property type="match status" value="1"/>
</dbReference>
<keyword evidence="2" id="KW-0813">Transport</keyword>
<gene>
    <name evidence="8" type="ORF">ADL15_33220</name>
</gene>
<name>A0A101JJB5_9ACTN</name>
<comment type="caution">
    <text evidence="8">The sequence shown here is derived from an EMBL/GenBank/DDBJ whole genome shotgun (WGS) entry which is preliminary data.</text>
</comment>
<dbReference type="SMART" id="SM00062">
    <property type="entry name" value="PBPb"/>
    <property type="match status" value="1"/>
</dbReference>
<feature type="chain" id="PRO_5007097806" evidence="6">
    <location>
        <begin position="21"/>
        <end position="329"/>
    </location>
</feature>
<organism evidence="8 9">
    <name type="scientific">Actinoplanes awajinensis subsp. mycoplanecinus</name>
    <dbReference type="NCBI Taxonomy" id="135947"/>
    <lineage>
        <taxon>Bacteria</taxon>
        <taxon>Bacillati</taxon>
        <taxon>Actinomycetota</taxon>
        <taxon>Actinomycetes</taxon>
        <taxon>Micromonosporales</taxon>
        <taxon>Micromonosporaceae</taxon>
        <taxon>Actinoplanes</taxon>
    </lineage>
</organism>
<dbReference type="GO" id="GO:0006865">
    <property type="term" value="P:amino acid transport"/>
    <property type="evidence" value="ECO:0007669"/>
    <property type="project" value="TreeGrafter"/>
</dbReference>
<dbReference type="SUPFAM" id="SSF53850">
    <property type="entry name" value="Periplasmic binding protein-like II"/>
    <property type="match status" value="1"/>
</dbReference>
<feature type="region of interest" description="Disordered" evidence="5">
    <location>
        <begin position="25"/>
        <end position="84"/>
    </location>
</feature>
<evidence type="ECO:0000256" key="6">
    <source>
        <dbReference type="SAM" id="SignalP"/>
    </source>
</evidence>
<dbReference type="InterPro" id="IPR018313">
    <property type="entry name" value="SBP_3_CS"/>
</dbReference>
<feature type="domain" description="Solute-binding protein family 3/N-terminal" evidence="7">
    <location>
        <begin position="95"/>
        <end position="317"/>
    </location>
</feature>
<accession>A0A101JJB5</accession>
<evidence type="ECO:0000313" key="9">
    <source>
        <dbReference type="Proteomes" id="UP000053244"/>
    </source>
</evidence>
<evidence type="ECO:0000256" key="2">
    <source>
        <dbReference type="ARBA" id="ARBA00022448"/>
    </source>
</evidence>
<dbReference type="GO" id="GO:0030288">
    <property type="term" value="C:outer membrane-bounded periplasmic space"/>
    <property type="evidence" value="ECO:0007669"/>
    <property type="project" value="TreeGrafter"/>
</dbReference>
<evidence type="ECO:0000313" key="8">
    <source>
        <dbReference type="EMBL" id="KUL27938.1"/>
    </source>
</evidence>
<feature type="signal peptide" evidence="6">
    <location>
        <begin position="1"/>
        <end position="20"/>
    </location>
</feature>
<dbReference type="InterPro" id="IPR001638">
    <property type="entry name" value="Solute-binding_3/MltF_N"/>
</dbReference>
<dbReference type="PROSITE" id="PS01039">
    <property type="entry name" value="SBP_BACTERIAL_3"/>
    <property type="match status" value="1"/>
</dbReference>
<dbReference type="InterPro" id="IPR051455">
    <property type="entry name" value="Bact_solute-bind_prot3"/>
</dbReference>
<keyword evidence="3 6" id="KW-0732">Signal</keyword>
<dbReference type="AlphaFoldDB" id="A0A101JJB5"/>
<dbReference type="Proteomes" id="UP000053244">
    <property type="component" value="Unassembled WGS sequence"/>
</dbReference>